<comment type="caution">
    <text evidence="7">The sequence shown here is derived from an EMBL/GenBank/DDBJ whole genome shotgun (WGS) entry which is preliminary data.</text>
</comment>
<evidence type="ECO:0000259" key="6">
    <source>
        <dbReference type="PROSITE" id="PS50066"/>
    </source>
</evidence>
<dbReference type="OrthoDB" id="1692623at2759"/>
<organism evidence="7 8">
    <name type="scientific">Carya illinoinensis</name>
    <name type="common">Pecan</name>
    <dbReference type="NCBI Taxonomy" id="32201"/>
    <lineage>
        <taxon>Eukaryota</taxon>
        <taxon>Viridiplantae</taxon>
        <taxon>Streptophyta</taxon>
        <taxon>Embryophyta</taxon>
        <taxon>Tracheophyta</taxon>
        <taxon>Spermatophyta</taxon>
        <taxon>Magnoliopsida</taxon>
        <taxon>eudicotyledons</taxon>
        <taxon>Gunneridae</taxon>
        <taxon>Pentapetalae</taxon>
        <taxon>rosids</taxon>
        <taxon>fabids</taxon>
        <taxon>Fagales</taxon>
        <taxon>Juglandaceae</taxon>
        <taxon>Carya</taxon>
    </lineage>
</organism>
<keyword evidence="3" id="KW-0238">DNA-binding</keyword>
<dbReference type="PROSITE" id="PS50066">
    <property type="entry name" value="MADS_BOX_2"/>
    <property type="match status" value="1"/>
</dbReference>
<reference evidence="7" key="1">
    <citation type="submission" date="2021-01" db="EMBL/GenBank/DDBJ databases">
        <authorList>
            <person name="Lovell J.T."/>
            <person name="Bentley N."/>
            <person name="Bhattarai G."/>
            <person name="Jenkins J.W."/>
            <person name="Sreedasyam A."/>
            <person name="Alarcon Y."/>
            <person name="Bock C."/>
            <person name="Boston L."/>
            <person name="Carlson J."/>
            <person name="Cervantes K."/>
            <person name="Clermont K."/>
            <person name="Krom N."/>
            <person name="Kubenka K."/>
            <person name="Mamidi S."/>
            <person name="Mattison C."/>
            <person name="Monteros M."/>
            <person name="Pisani C."/>
            <person name="Plott C."/>
            <person name="Rajasekar S."/>
            <person name="Rhein H.S."/>
            <person name="Rohla C."/>
            <person name="Song M."/>
            <person name="Hilaire R.S."/>
            <person name="Shu S."/>
            <person name="Wells L."/>
            <person name="Wang X."/>
            <person name="Webber J."/>
            <person name="Heerema R.J."/>
            <person name="Klein P."/>
            <person name="Conner P."/>
            <person name="Grauke L."/>
            <person name="Grimwood J."/>
            <person name="Schmutz J."/>
            <person name="Randall J.J."/>
        </authorList>
    </citation>
    <scope>NUCLEOTIDE SEQUENCE</scope>
    <source>
        <tissue evidence="7">Leaf</tissue>
    </source>
</reference>
<evidence type="ECO:0000256" key="4">
    <source>
        <dbReference type="ARBA" id="ARBA00023163"/>
    </source>
</evidence>
<dbReference type="InterPro" id="IPR002100">
    <property type="entry name" value="TF_MADSbox"/>
</dbReference>
<keyword evidence="5" id="KW-0539">Nucleus</keyword>
<dbReference type="GO" id="GO:0005634">
    <property type="term" value="C:nucleus"/>
    <property type="evidence" value="ECO:0007669"/>
    <property type="project" value="UniProtKB-SubCell"/>
</dbReference>
<dbReference type="Pfam" id="PF00319">
    <property type="entry name" value="SRF-TF"/>
    <property type="match status" value="1"/>
</dbReference>
<dbReference type="AlphaFoldDB" id="A0A922E8H6"/>
<dbReference type="InterPro" id="IPR036879">
    <property type="entry name" value="TF_MADSbox_sf"/>
</dbReference>
<dbReference type="GO" id="GO:0003677">
    <property type="term" value="F:DNA binding"/>
    <property type="evidence" value="ECO:0007669"/>
    <property type="project" value="UniProtKB-KW"/>
</dbReference>
<dbReference type="EMBL" id="CM031832">
    <property type="protein sequence ID" value="KAG6698052.1"/>
    <property type="molecule type" value="Genomic_DNA"/>
</dbReference>
<evidence type="ECO:0000313" key="8">
    <source>
        <dbReference type="Proteomes" id="UP000811246"/>
    </source>
</evidence>
<name>A0A922E8H6_CARIL</name>
<accession>A0A922E8H6</accession>
<keyword evidence="4" id="KW-0804">Transcription</keyword>
<evidence type="ECO:0000256" key="5">
    <source>
        <dbReference type="ARBA" id="ARBA00023242"/>
    </source>
</evidence>
<feature type="domain" description="MADS-box" evidence="6">
    <location>
        <begin position="15"/>
        <end position="57"/>
    </location>
</feature>
<dbReference type="Gene3D" id="3.40.1810.10">
    <property type="entry name" value="Transcription factor, MADS-box"/>
    <property type="match status" value="1"/>
</dbReference>
<gene>
    <name evidence="7" type="ORF">I3842_08G002300</name>
</gene>
<comment type="subcellular location">
    <subcellularLocation>
        <location evidence="1">Nucleus</location>
    </subcellularLocation>
</comment>
<dbReference type="SUPFAM" id="SSF55455">
    <property type="entry name" value="SRF-like"/>
    <property type="match status" value="1"/>
</dbReference>
<protein>
    <recommendedName>
        <fullName evidence="6">MADS-box domain-containing protein</fullName>
    </recommendedName>
</protein>
<dbReference type="Proteomes" id="UP000811246">
    <property type="component" value="Chromosome 8"/>
</dbReference>
<evidence type="ECO:0000256" key="1">
    <source>
        <dbReference type="ARBA" id="ARBA00004123"/>
    </source>
</evidence>
<dbReference type="GO" id="GO:0046983">
    <property type="term" value="F:protein dimerization activity"/>
    <property type="evidence" value="ECO:0007669"/>
    <property type="project" value="InterPro"/>
</dbReference>
<proteinExistence type="predicted"/>
<evidence type="ECO:0000256" key="3">
    <source>
        <dbReference type="ARBA" id="ARBA00023125"/>
    </source>
</evidence>
<sequence>MFFTTGRKTVKHELIKLIFNEYLRRTAFKKTKVGLLKKPSELRTLCCDIACIVVYRSYDSQPDIWASSREGSYLFERLKNLLSNNEVNL</sequence>
<keyword evidence="2" id="KW-0805">Transcription regulation</keyword>
<evidence type="ECO:0000256" key="2">
    <source>
        <dbReference type="ARBA" id="ARBA00023015"/>
    </source>
</evidence>
<evidence type="ECO:0000313" key="7">
    <source>
        <dbReference type="EMBL" id="KAG6698052.1"/>
    </source>
</evidence>